<evidence type="ECO:0000259" key="7">
    <source>
        <dbReference type="Pfam" id="PF00933"/>
    </source>
</evidence>
<dbReference type="Proteomes" id="UP001165083">
    <property type="component" value="Unassembled WGS sequence"/>
</dbReference>
<evidence type="ECO:0000313" key="9">
    <source>
        <dbReference type="Proteomes" id="UP001165083"/>
    </source>
</evidence>
<dbReference type="GO" id="GO:0008422">
    <property type="term" value="F:beta-glucosidase activity"/>
    <property type="evidence" value="ECO:0007669"/>
    <property type="project" value="UniProtKB-EC"/>
</dbReference>
<dbReference type="EC" id="3.2.1.21" evidence="3"/>
<keyword evidence="6" id="KW-0326">Glycosidase</keyword>
<dbReference type="InterPro" id="IPR017853">
    <property type="entry name" value="GH"/>
</dbReference>
<name>A0A9W6WTT4_9STRA</name>
<comment type="catalytic activity">
    <reaction evidence="1">
        <text>Hydrolysis of terminal, non-reducing beta-D-glucosyl residues with release of beta-D-glucose.</text>
        <dbReference type="EC" id="3.2.1.21"/>
    </reaction>
</comment>
<comment type="caution">
    <text evidence="8">The sequence shown here is derived from an EMBL/GenBank/DDBJ whole genome shotgun (WGS) entry which is preliminary data.</text>
</comment>
<keyword evidence="4" id="KW-0732">Signal</keyword>
<dbReference type="SUPFAM" id="SSF51445">
    <property type="entry name" value="(Trans)glycosidases"/>
    <property type="match status" value="1"/>
</dbReference>
<organism evidence="8 9">
    <name type="scientific">Phytophthora lilii</name>
    <dbReference type="NCBI Taxonomy" id="2077276"/>
    <lineage>
        <taxon>Eukaryota</taxon>
        <taxon>Sar</taxon>
        <taxon>Stramenopiles</taxon>
        <taxon>Oomycota</taxon>
        <taxon>Peronosporomycetes</taxon>
        <taxon>Peronosporales</taxon>
        <taxon>Peronosporaceae</taxon>
        <taxon>Phytophthora</taxon>
    </lineage>
</organism>
<keyword evidence="5" id="KW-0378">Hydrolase</keyword>
<dbReference type="InterPro" id="IPR051915">
    <property type="entry name" value="Cellulose_Degrad_GH3"/>
</dbReference>
<dbReference type="EMBL" id="BSXW01000279">
    <property type="protein sequence ID" value="GMF17383.1"/>
    <property type="molecule type" value="Genomic_DNA"/>
</dbReference>
<evidence type="ECO:0000256" key="1">
    <source>
        <dbReference type="ARBA" id="ARBA00000448"/>
    </source>
</evidence>
<dbReference type="OrthoDB" id="416222at2759"/>
<proteinExistence type="inferred from homology"/>
<dbReference type="InterPro" id="IPR036962">
    <property type="entry name" value="Glyco_hydro_3_N_sf"/>
</dbReference>
<dbReference type="Gene3D" id="3.20.20.300">
    <property type="entry name" value="Glycoside hydrolase, family 3, N-terminal domain"/>
    <property type="match status" value="2"/>
</dbReference>
<accession>A0A9W6WTT4</accession>
<protein>
    <recommendedName>
        <fullName evidence="3">beta-glucosidase</fullName>
        <ecNumber evidence="3">3.2.1.21</ecNumber>
    </recommendedName>
</protein>
<evidence type="ECO:0000313" key="8">
    <source>
        <dbReference type="EMBL" id="GMF17383.1"/>
    </source>
</evidence>
<gene>
    <name evidence="8" type="ORF">Plil01_000633900</name>
</gene>
<comment type="similarity">
    <text evidence="2">Belongs to the glycosyl hydrolase 3 family.</text>
</comment>
<dbReference type="PANTHER" id="PTHR30620">
    <property type="entry name" value="PERIPLASMIC BETA-GLUCOSIDASE-RELATED"/>
    <property type="match status" value="1"/>
</dbReference>
<sequence length="178" mass="19017">MEENGGHPIVYGMDAVHGSALLTDTVFFGQQINGGASFNPDLVYEHGRVTARDALAAGETFGEDPHLAAVMGDAIVHGLQSNNQTAACLKHWIAYSWGETGEGVTISDFDLLNTLIPSFKAAIEAGALTGMKNYIAVNGVQVIENTKLLKTLLRDDVGLTGMMVTDFYEINDLQVSTV</sequence>
<dbReference type="InterPro" id="IPR001764">
    <property type="entry name" value="Glyco_hydro_3_N"/>
</dbReference>
<dbReference type="GO" id="GO:0009251">
    <property type="term" value="P:glucan catabolic process"/>
    <property type="evidence" value="ECO:0007669"/>
    <property type="project" value="TreeGrafter"/>
</dbReference>
<feature type="domain" description="Glycoside hydrolase family 3 N-terminal" evidence="7">
    <location>
        <begin position="57"/>
        <end position="173"/>
    </location>
</feature>
<evidence type="ECO:0000256" key="6">
    <source>
        <dbReference type="ARBA" id="ARBA00023295"/>
    </source>
</evidence>
<dbReference type="Pfam" id="PF00933">
    <property type="entry name" value="Glyco_hydro_3"/>
    <property type="match status" value="1"/>
</dbReference>
<reference evidence="8" key="1">
    <citation type="submission" date="2023-04" db="EMBL/GenBank/DDBJ databases">
        <title>Phytophthora lilii NBRC 32176.</title>
        <authorList>
            <person name="Ichikawa N."/>
            <person name="Sato H."/>
            <person name="Tonouchi N."/>
        </authorList>
    </citation>
    <scope>NUCLEOTIDE SEQUENCE</scope>
    <source>
        <strain evidence="8">NBRC 32176</strain>
    </source>
</reference>
<dbReference type="PANTHER" id="PTHR30620:SF16">
    <property type="entry name" value="LYSOSOMAL BETA GLUCOSIDASE"/>
    <property type="match status" value="1"/>
</dbReference>
<evidence type="ECO:0000256" key="2">
    <source>
        <dbReference type="ARBA" id="ARBA00005336"/>
    </source>
</evidence>
<evidence type="ECO:0000256" key="5">
    <source>
        <dbReference type="ARBA" id="ARBA00022801"/>
    </source>
</evidence>
<evidence type="ECO:0000256" key="4">
    <source>
        <dbReference type="ARBA" id="ARBA00022729"/>
    </source>
</evidence>
<evidence type="ECO:0000256" key="3">
    <source>
        <dbReference type="ARBA" id="ARBA00012744"/>
    </source>
</evidence>
<keyword evidence="9" id="KW-1185">Reference proteome</keyword>
<dbReference type="AlphaFoldDB" id="A0A9W6WTT4"/>